<dbReference type="InterPro" id="IPR050901">
    <property type="entry name" value="BP-dep_ABC_trans_perm"/>
</dbReference>
<reference evidence="9" key="1">
    <citation type="journal article" date="2013" name="Environ. Microbiol.">
        <title>Microbiota from the distal guts of lean and obese adolescents exhibit partial functional redundancy besides clear differences in community structure.</title>
        <authorList>
            <person name="Ferrer M."/>
            <person name="Ruiz A."/>
            <person name="Lanza F."/>
            <person name="Haange S.B."/>
            <person name="Oberbach A."/>
            <person name="Till H."/>
            <person name="Bargiela R."/>
            <person name="Campoy C."/>
            <person name="Segura M.T."/>
            <person name="Richter M."/>
            <person name="von Bergen M."/>
            <person name="Seifert J."/>
            <person name="Suarez A."/>
        </authorList>
    </citation>
    <scope>NUCLEOTIDE SEQUENCE</scope>
</reference>
<evidence type="ECO:0000313" key="9">
    <source>
        <dbReference type="EMBL" id="EKC51675.1"/>
    </source>
</evidence>
<dbReference type="EMBL" id="AJWZ01009307">
    <property type="protein sequence ID" value="EKC51675.1"/>
    <property type="molecule type" value="Genomic_DNA"/>
</dbReference>
<dbReference type="GO" id="GO:0055085">
    <property type="term" value="P:transmembrane transport"/>
    <property type="evidence" value="ECO:0007669"/>
    <property type="project" value="InterPro"/>
</dbReference>
<sequence>MEEAAELDGLSAWGILLKVVLPMSRSSVGVAGLMAFLFSWNEFMFALSLTSTKNAQTLTVGIAGYVTSFQTFWGSMSATGILFMIPAFILTFIFQKDLVKGLTAGAVKG</sequence>
<evidence type="ECO:0000256" key="7">
    <source>
        <dbReference type="SAM" id="Phobius"/>
    </source>
</evidence>
<dbReference type="InterPro" id="IPR000515">
    <property type="entry name" value="MetI-like"/>
</dbReference>
<dbReference type="PANTHER" id="PTHR32243">
    <property type="entry name" value="MALTOSE TRANSPORT SYSTEM PERMEASE-RELATED"/>
    <property type="match status" value="1"/>
</dbReference>
<feature type="transmembrane region" description="Helical" evidence="7">
    <location>
        <begin position="71"/>
        <end position="94"/>
    </location>
</feature>
<gene>
    <name evidence="9" type="ORF">OBE_13483</name>
</gene>
<evidence type="ECO:0000256" key="2">
    <source>
        <dbReference type="ARBA" id="ARBA00022448"/>
    </source>
</evidence>
<dbReference type="InterPro" id="IPR035906">
    <property type="entry name" value="MetI-like_sf"/>
</dbReference>
<dbReference type="PANTHER" id="PTHR32243:SF18">
    <property type="entry name" value="INNER MEMBRANE ABC TRANSPORTER PERMEASE PROTEIN YCJP"/>
    <property type="match status" value="1"/>
</dbReference>
<comment type="caution">
    <text evidence="9">The sequence shown here is derived from an EMBL/GenBank/DDBJ whole genome shotgun (WGS) entry which is preliminary data.</text>
</comment>
<evidence type="ECO:0000256" key="6">
    <source>
        <dbReference type="ARBA" id="ARBA00023136"/>
    </source>
</evidence>
<dbReference type="AlphaFoldDB" id="K1SDE3"/>
<evidence type="ECO:0000256" key="1">
    <source>
        <dbReference type="ARBA" id="ARBA00004651"/>
    </source>
</evidence>
<accession>K1SDE3</accession>
<dbReference type="CDD" id="cd06261">
    <property type="entry name" value="TM_PBP2"/>
    <property type="match status" value="1"/>
</dbReference>
<dbReference type="GO" id="GO:0005886">
    <property type="term" value="C:plasma membrane"/>
    <property type="evidence" value="ECO:0007669"/>
    <property type="project" value="UniProtKB-SubCell"/>
</dbReference>
<keyword evidence="6 7" id="KW-0472">Membrane</keyword>
<dbReference type="Gene3D" id="1.10.3720.10">
    <property type="entry name" value="MetI-like"/>
    <property type="match status" value="1"/>
</dbReference>
<keyword evidence="3" id="KW-1003">Cell membrane</keyword>
<dbReference type="SUPFAM" id="SSF161098">
    <property type="entry name" value="MetI-like"/>
    <property type="match status" value="1"/>
</dbReference>
<name>K1SDE3_9ZZZZ</name>
<keyword evidence="5 7" id="KW-1133">Transmembrane helix</keyword>
<evidence type="ECO:0000256" key="5">
    <source>
        <dbReference type="ARBA" id="ARBA00022989"/>
    </source>
</evidence>
<organism evidence="9">
    <name type="scientific">human gut metagenome</name>
    <dbReference type="NCBI Taxonomy" id="408170"/>
    <lineage>
        <taxon>unclassified sequences</taxon>
        <taxon>metagenomes</taxon>
        <taxon>organismal metagenomes</taxon>
    </lineage>
</organism>
<dbReference type="PROSITE" id="PS50928">
    <property type="entry name" value="ABC_TM1"/>
    <property type="match status" value="1"/>
</dbReference>
<dbReference type="Pfam" id="PF00528">
    <property type="entry name" value="BPD_transp_1"/>
    <property type="match status" value="1"/>
</dbReference>
<proteinExistence type="predicted"/>
<keyword evidence="4 7" id="KW-0812">Transmembrane</keyword>
<protein>
    <submittedName>
        <fullName evidence="9">Binding-protein-dependent transport system inner membrane component</fullName>
    </submittedName>
</protein>
<evidence type="ECO:0000256" key="3">
    <source>
        <dbReference type="ARBA" id="ARBA00022475"/>
    </source>
</evidence>
<comment type="subcellular location">
    <subcellularLocation>
        <location evidence="1">Cell membrane</location>
        <topology evidence="1">Multi-pass membrane protein</topology>
    </subcellularLocation>
</comment>
<evidence type="ECO:0000256" key="4">
    <source>
        <dbReference type="ARBA" id="ARBA00022692"/>
    </source>
</evidence>
<evidence type="ECO:0000259" key="8">
    <source>
        <dbReference type="PROSITE" id="PS50928"/>
    </source>
</evidence>
<feature type="domain" description="ABC transmembrane type-1" evidence="8">
    <location>
        <begin position="1"/>
        <end position="94"/>
    </location>
</feature>
<keyword evidence="2" id="KW-0813">Transport</keyword>
<feature type="transmembrane region" description="Helical" evidence="7">
    <location>
        <begin position="28"/>
        <end position="51"/>
    </location>
</feature>